<keyword evidence="2" id="KW-1185">Reference proteome</keyword>
<name>A0A653C4V0_CALMS</name>
<dbReference type="EMBL" id="CAACVG010006985">
    <property type="protein sequence ID" value="VEN42947.1"/>
    <property type="molecule type" value="Genomic_DNA"/>
</dbReference>
<dbReference type="AlphaFoldDB" id="A0A653C4V0"/>
<proteinExistence type="predicted"/>
<feature type="non-terminal residue" evidence="1">
    <location>
        <position position="59"/>
    </location>
</feature>
<reference evidence="1 2" key="1">
    <citation type="submission" date="2019-01" db="EMBL/GenBank/DDBJ databases">
        <authorList>
            <person name="Sayadi A."/>
        </authorList>
    </citation>
    <scope>NUCLEOTIDE SEQUENCE [LARGE SCALE GENOMIC DNA]</scope>
</reference>
<organism evidence="1 2">
    <name type="scientific">Callosobruchus maculatus</name>
    <name type="common">Southern cowpea weevil</name>
    <name type="synonym">Pulse bruchid</name>
    <dbReference type="NCBI Taxonomy" id="64391"/>
    <lineage>
        <taxon>Eukaryota</taxon>
        <taxon>Metazoa</taxon>
        <taxon>Ecdysozoa</taxon>
        <taxon>Arthropoda</taxon>
        <taxon>Hexapoda</taxon>
        <taxon>Insecta</taxon>
        <taxon>Pterygota</taxon>
        <taxon>Neoptera</taxon>
        <taxon>Endopterygota</taxon>
        <taxon>Coleoptera</taxon>
        <taxon>Polyphaga</taxon>
        <taxon>Cucujiformia</taxon>
        <taxon>Chrysomeloidea</taxon>
        <taxon>Chrysomelidae</taxon>
        <taxon>Bruchinae</taxon>
        <taxon>Bruchini</taxon>
        <taxon>Callosobruchus</taxon>
    </lineage>
</organism>
<protein>
    <submittedName>
        <fullName evidence="1">Uncharacterized protein</fullName>
    </submittedName>
</protein>
<gene>
    <name evidence="1" type="ORF">CALMAC_LOCUS6258</name>
</gene>
<dbReference type="Proteomes" id="UP000410492">
    <property type="component" value="Unassembled WGS sequence"/>
</dbReference>
<sequence>MKKWREQKLKYRPTCLLLSPTGTTPAPKISPNTSLEGQQKDVSYLYYFSQMLLGYIEFM</sequence>
<evidence type="ECO:0000313" key="2">
    <source>
        <dbReference type="Proteomes" id="UP000410492"/>
    </source>
</evidence>
<accession>A0A653C4V0</accession>
<evidence type="ECO:0000313" key="1">
    <source>
        <dbReference type="EMBL" id="VEN42947.1"/>
    </source>
</evidence>